<reference evidence="1 2" key="1">
    <citation type="submission" date="2018-07" db="EMBL/GenBank/DDBJ databases">
        <title>High-quality-draft genome sequence of Gaiella occulta.</title>
        <authorList>
            <person name="Severino R."/>
            <person name="Froufe H.J.C."/>
            <person name="Rainey F.A."/>
            <person name="Barroso C."/>
            <person name="Albuquerque L."/>
            <person name="Lobo-Da-Cunha A."/>
            <person name="Da Costa M.S."/>
            <person name="Egas C."/>
        </authorList>
    </citation>
    <scope>NUCLEOTIDE SEQUENCE [LARGE SCALE GENOMIC DNA]</scope>
    <source>
        <strain evidence="1 2">F2-233</strain>
    </source>
</reference>
<dbReference type="OrthoDB" id="129163at2"/>
<evidence type="ECO:0000313" key="1">
    <source>
        <dbReference type="EMBL" id="RDI74214.1"/>
    </source>
</evidence>
<evidence type="ECO:0000313" key="2">
    <source>
        <dbReference type="Proteomes" id="UP000254134"/>
    </source>
</evidence>
<keyword evidence="2" id="KW-1185">Reference proteome</keyword>
<dbReference type="AlphaFoldDB" id="A0A7M2YWE2"/>
<dbReference type="InterPro" id="IPR007152">
    <property type="entry name" value="DUF354"/>
</dbReference>
<comment type="caution">
    <text evidence="1">The sequence shown here is derived from an EMBL/GenBank/DDBJ whole genome shotgun (WGS) entry which is preliminary data.</text>
</comment>
<reference evidence="2" key="2">
    <citation type="journal article" date="2019" name="MicrobiologyOpen">
        <title>High-quality draft genome sequence of Gaiella occulta isolated from a 150 meter deep mineral water borehole and comparison with the genome sequences of other deep-branching lineages of the phylum Actinobacteria.</title>
        <authorList>
            <person name="Severino R."/>
            <person name="Froufe H.J.C."/>
            <person name="Barroso C."/>
            <person name="Albuquerque L."/>
            <person name="Lobo-da-Cunha A."/>
            <person name="da Costa M.S."/>
            <person name="Egas C."/>
        </authorList>
    </citation>
    <scope>NUCLEOTIDE SEQUENCE [LARGE SCALE GENOMIC DNA]</scope>
    <source>
        <strain evidence="2">F2-233</strain>
    </source>
</reference>
<dbReference type="PANTHER" id="PTHR39662:SF1">
    <property type="entry name" value="DUF354 DOMAIN-CONTAINING PROTEIN"/>
    <property type="match status" value="1"/>
</dbReference>
<dbReference type="SUPFAM" id="SSF53756">
    <property type="entry name" value="UDP-Glycosyltransferase/glycogen phosphorylase"/>
    <property type="match status" value="1"/>
</dbReference>
<proteinExistence type="predicted"/>
<evidence type="ECO:0008006" key="3">
    <source>
        <dbReference type="Google" id="ProtNLM"/>
    </source>
</evidence>
<organism evidence="1 2">
    <name type="scientific">Gaiella occulta</name>
    <dbReference type="NCBI Taxonomy" id="1002870"/>
    <lineage>
        <taxon>Bacteria</taxon>
        <taxon>Bacillati</taxon>
        <taxon>Actinomycetota</taxon>
        <taxon>Thermoleophilia</taxon>
        <taxon>Gaiellales</taxon>
        <taxon>Gaiellaceae</taxon>
        <taxon>Gaiella</taxon>
    </lineage>
</organism>
<dbReference type="EMBL" id="QQZY01000004">
    <property type="protein sequence ID" value="RDI74214.1"/>
    <property type="molecule type" value="Genomic_DNA"/>
</dbReference>
<accession>A0A7M2YWE2</accession>
<name>A0A7M2YWE2_9ACTN</name>
<dbReference type="RefSeq" id="WP_114796221.1">
    <property type="nucleotide sequence ID" value="NZ_QQZY01000004.1"/>
</dbReference>
<dbReference type="Proteomes" id="UP000254134">
    <property type="component" value="Unassembled WGS sequence"/>
</dbReference>
<gene>
    <name evidence="1" type="ORF">Gocc_1790</name>
</gene>
<protein>
    <recommendedName>
        <fullName evidence="3">DUF354 domain-containing protein</fullName>
    </recommendedName>
</protein>
<sequence length="339" mass="36345">MRVWIDMTNSPHVPFFRPLLALLEERGHEVHVSARDFAQTLELLQAAGVAHDVVGPPHGGAGRGAKVRAMGARLHALRGWARRRRFDVALSHASHELPLVARTLGVPSAYAFDYEFARAQHTLGSRAATCVIVPEAIPKERLDRLGATAAKVRRYPGLKEEYYLSGFVADASVLDALGLDRSRVLAVVRTPPEVSLYHRHGNPLFADVLERLGRDPAVHAVVLPRTAAQRDALRQAALPSLVVPGRAIDAQSLVALADLVVSAGGTMNREAVALGVPVYTTFAGRLGAVDEALIAGGRLRPLASAGDLALVKRAGAAPRLERAPSALLDLLLSALELRR</sequence>
<dbReference type="Pfam" id="PF04007">
    <property type="entry name" value="DUF354"/>
    <property type="match status" value="1"/>
</dbReference>
<dbReference type="PANTHER" id="PTHR39662">
    <property type="entry name" value="DUF354 DOMAIN-CONTAINING PROTEIN-RELATED"/>
    <property type="match status" value="1"/>
</dbReference>